<accession>A0A1B9D6Q5</accession>
<reference evidence="6 7" key="1">
    <citation type="submission" date="2016-06" db="EMBL/GenBank/DDBJ databases">
        <authorList>
            <person name="Kjaerup R.B."/>
            <person name="Dalgaard T.S."/>
            <person name="Juul-Madsen H.R."/>
        </authorList>
    </citation>
    <scope>NUCLEOTIDE SEQUENCE [LARGE SCALE GENOMIC DNA]</scope>
    <source>
        <strain evidence="6 7">E3012</strain>
    </source>
</reference>
<dbReference type="EMBL" id="MBEE01000151">
    <property type="protein sequence ID" value="OCB51424.1"/>
    <property type="molecule type" value="Genomic_DNA"/>
</dbReference>
<keyword evidence="3" id="KW-0804">Transcription</keyword>
<feature type="domain" description="HTH tetR-type" evidence="5">
    <location>
        <begin position="14"/>
        <end position="74"/>
    </location>
</feature>
<dbReference type="PANTHER" id="PTHR30055:SF238">
    <property type="entry name" value="MYCOFACTOCIN BIOSYNTHESIS TRANSCRIPTIONAL REGULATOR MFTR-RELATED"/>
    <property type="match status" value="1"/>
</dbReference>
<dbReference type="InterPro" id="IPR001647">
    <property type="entry name" value="HTH_TetR"/>
</dbReference>
<evidence type="ECO:0000313" key="7">
    <source>
        <dbReference type="Proteomes" id="UP000092683"/>
    </source>
</evidence>
<dbReference type="PANTHER" id="PTHR30055">
    <property type="entry name" value="HTH-TYPE TRANSCRIPTIONAL REGULATOR RUTR"/>
    <property type="match status" value="1"/>
</dbReference>
<evidence type="ECO:0000256" key="3">
    <source>
        <dbReference type="ARBA" id="ARBA00023163"/>
    </source>
</evidence>
<dbReference type="RefSeq" id="WP_065445224.1">
    <property type="nucleotide sequence ID" value="NZ_MBEA01000195.1"/>
</dbReference>
<dbReference type="GO" id="GO:0000976">
    <property type="term" value="F:transcription cis-regulatory region binding"/>
    <property type="evidence" value="ECO:0007669"/>
    <property type="project" value="TreeGrafter"/>
</dbReference>
<dbReference type="Pfam" id="PF00440">
    <property type="entry name" value="TetR_N"/>
    <property type="match status" value="1"/>
</dbReference>
<dbReference type="GO" id="GO:0003700">
    <property type="term" value="F:DNA-binding transcription factor activity"/>
    <property type="evidence" value="ECO:0007669"/>
    <property type="project" value="TreeGrafter"/>
</dbReference>
<evidence type="ECO:0000259" key="5">
    <source>
        <dbReference type="PROSITE" id="PS50977"/>
    </source>
</evidence>
<keyword evidence="1" id="KW-0805">Transcription regulation</keyword>
<organism evidence="6 7">
    <name type="scientific">Mycobacterium malmoense</name>
    <dbReference type="NCBI Taxonomy" id="1780"/>
    <lineage>
        <taxon>Bacteria</taxon>
        <taxon>Bacillati</taxon>
        <taxon>Actinomycetota</taxon>
        <taxon>Actinomycetes</taxon>
        <taxon>Mycobacteriales</taxon>
        <taxon>Mycobacteriaceae</taxon>
        <taxon>Mycobacterium</taxon>
    </lineage>
</organism>
<keyword evidence="2 4" id="KW-0238">DNA-binding</keyword>
<dbReference type="Gene3D" id="1.10.357.10">
    <property type="entry name" value="Tetracycline Repressor, domain 2"/>
    <property type="match status" value="1"/>
</dbReference>
<evidence type="ECO:0000256" key="4">
    <source>
        <dbReference type="PROSITE-ProRule" id="PRU00335"/>
    </source>
</evidence>
<dbReference type="OrthoDB" id="4569533at2"/>
<evidence type="ECO:0000313" key="6">
    <source>
        <dbReference type="EMBL" id="OCB51424.1"/>
    </source>
</evidence>
<proteinExistence type="predicted"/>
<comment type="caution">
    <text evidence="6">The sequence shown here is derived from an EMBL/GenBank/DDBJ whole genome shotgun (WGS) entry which is preliminary data.</text>
</comment>
<dbReference type="AlphaFoldDB" id="A0A1B9D6Q5"/>
<dbReference type="PROSITE" id="PS50977">
    <property type="entry name" value="HTH_TETR_2"/>
    <property type="match status" value="1"/>
</dbReference>
<dbReference type="InterPro" id="IPR050109">
    <property type="entry name" value="HTH-type_TetR-like_transc_reg"/>
</dbReference>
<evidence type="ECO:0000256" key="1">
    <source>
        <dbReference type="ARBA" id="ARBA00023015"/>
    </source>
</evidence>
<protein>
    <submittedName>
        <fullName evidence="6">Transcriptional regulator</fullName>
    </submittedName>
</protein>
<sequence length="184" mass="20231">MAQNDWLVGRDRRSAAAERIYAAAADLISHVGYDEFTIESLAETVHCSPATIYRHAGGKAAIRDAVVALQAGRIVDTVREAIKDLTGRERVVTATILALQRMRSDPLAQLMQTAPAVPRSEWLTNSPVVTALAYDMLGSDNADPLAAQWLIRAFLALWCWPLKDPADERAVVERFLGRSYEDPG</sequence>
<dbReference type="SUPFAM" id="SSF46689">
    <property type="entry name" value="Homeodomain-like"/>
    <property type="match status" value="1"/>
</dbReference>
<gene>
    <name evidence="6" type="ORF">A5677_22710</name>
</gene>
<feature type="DNA-binding region" description="H-T-H motif" evidence="4">
    <location>
        <begin position="37"/>
        <end position="56"/>
    </location>
</feature>
<dbReference type="Proteomes" id="UP000092683">
    <property type="component" value="Unassembled WGS sequence"/>
</dbReference>
<name>A0A1B9D6Q5_MYCMA</name>
<evidence type="ECO:0000256" key="2">
    <source>
        <dbReference type="ARBA" id="ARBA00023125"/>
    </source>
</evidence>
<dbReference type="InterPro" id="IPR009057">
    <property type="entry name" value="Homeodomain-like_sf"/>
</dbReference>